<proteinExistence type="predicted"/>
<name>A0A2T6AN64_9FLAO</name>
<sequence>MLICKLIVKNVNNQCIMRNYYFIAAIVGLLLMGCSVNNDEMSFNNDQIKTVNSVWEVDGCESMIYEFHSSLGEFIITNDNDNLYLNFLANDGFLIYDIRWEAMPSEADLPINANGINSSRLDQRDKFDSGIAYHGETVPISDFGVDPGYVIVAAEVILKNSLDQKFTAWVGNESDFRNGSNYLVYDICDPSSDPICEANAGSDNSRTYTFSEVDALVNDLGDIEALYKTLLDEGVSRDGTFSPTGLELLRAFNRNPYRGFTTVYTVSNDVGGVKCTDSTELTITVTPD</sequence>
<reference evidence="2 3" key="1">
    <citation type="submission" date="2018-04" db="EMBL/GenBank/DDBJ databases">
        <title>Genomic Encyclopedia of Archaeal and Bacterial Type Strains, Phase II (KMG-II): from individual species to whole genera.</title>
        <authorList>
            <person name="Goeker M."/>
        </authorList>
    </citation>
    <scope>NUCLEOTIDE SEQUENCE [LARGE SCALE GENOMIC DNA]</scope>
    <source>
        <strain evidence="2 3">DSM 23082</strain>
    </source>
</reference>
<evidence type="ECO:0000256" key="1">
    <source>
        <dbReference type="SAM" id="Phobius"/>
    </source>
</evidence>
<gene>
    <name evidence="2" type="ORF">C8P64_1255</name>
</gene>
<keyword evidence="1" id="KW-1133">Transmembrane helix</keyword>
<keyword evidence="1" id="KW-0472">Membrane</keyword>
<accession>A0A2T6AN64</accession>
<keyword evidence="3" id="KW-1185">Reference proteome</keyword>
<evidence type="ECO:0000313" key="2">
    <source>
        <dbReference type="EMBL" id="PTX45261.1"/>
    </source>
</evidence>
<keyword evidence="1" id="KW-0812">Transmembrane</keyword>
<evidence type="ECO:0000313" key="3">
    <source>
        <dbReference type="Proteomes" id="UP000244174"/>
    </source>
</evidence>
<comment type="caution">
    <text evidence="2">The sequence shown here is derived from an EMBL/GenBank/DDBJ whole genome shotgun (WGS) entry which is preliminary data.</text>
</comment>
<protein>
    <submittedName>
        <fullName evidence="2">Uncharacterized protein</fullName>
    </submittedName>
</protein>
<dbReference type="AlphaFoldDB" id="A0A2T6AN64"/>
<dbReference type="Proteomes" id="UP000244174">
    <property type="component" value="Unassembled WGS sequence"/>
</dbReference>
<dbReference type="EMBL" id="QBKQ01000001">
    <property type="protein sequence ID" value="PTX45261.1"/>
    <property type="molecule type" value="Genomic_DNA"/>
</dbReference>
<organism evidence="2 3">
    <name type="scientific">Christiangramia gaetbulicola</name>
    <dbReference type="NCBI Taxonomy" id="703340"/>
    <lineage>
        <taxon>Bacteria</taxon>
        <taxon>Pseudomonadati</taxon>
        <taxon>Bacteroidota</taxon>
        <taxon>Flavobacteriia</taxon>
        <taxon>Flavobacteriales</taxon>
        <taxon>Flavobacteriaceae</taxon>
        <taxon>Christiangramia</taxon>
    </lineage>
</organism>
<feature type="transmembrane region" description="Helical" evidence="1">
    <location>
        <begin position="20"/>
        <end position="38"/>
    </location>
</feature>
<dbReference type="PROSITE" id="PS51257">
    <property type="entry name" value="PROKAR_LIPOPROTEIN"/>
    <property type="match status" value="1"/>
</dbReference>